<dbReference type="Proteomes" id="UP000037446">
    <property type="component" value="Unassembled WGS sequence"/>
</dbReference>
<proteinExistence type="predicted"/>
<accession>A0A0L1KH54</accession>
<comment type="caution">
    <text evidence="2">The sequence shown here is derived from an EMBL/GenBank/DDBJ whole genome shotgun (WGS) entry which is preliminary data.</text>
</comment>
<dbReference type="STRING" id="1306953.J121_1728"/>
<feature type="compositionally biased region" description="Basic and acidic residues" evidence="1">
    <location>
        <begin position="127"/>
        <end position="142"/>
    </location>
</feature>
<name>A0A0L1KH54_9SPHN</name>
<sequence>MRRMRFKSRFDAKAGFADLWDYIREPRPYRWPFLALSLAIPLTGLAMLTKESHFRPPDAPKVTYISTFAEGRTEEEIRQSNIANQQRKEAQEAEQAELEARRIEAYKALGRATGLDVEAMEREAAIERAREEAQAEARRRELYPAGTAVDDSGE</sequence>
<protein>
    <submittedName>
        <fullName evidence="2">Uncharacterized protein</fullName>
    </submittedName>
</protein>
<dbReference type="AlphaFoldDB" id="A0A0L1KH54"/>
<feature type="region of interest" description="Disordered" evidence="1">
    <location>
        <begin position="127"/>
        <end position="154"/>
    </location>
</feature>
<reference evidence="2" key="1">
    <citation type="submission" date="2015-02" db="EMBL/GenBank/DDBJ databases">
        <authorList>
            <person name="Chooi Y.-H."/>
        </authorList>
    </citation>
    <scope>NUCLEOTIDE SEQUENCE [LARGE SCALE GENOMIC DNA]</scope>
    <source>
        <strain evidence="2">LAMA 915</strain>
    </source>
</reference>
<dbReference type="EMBL" id="JYNE01000011">
    <property type="protein sequence ID" value="KNH03400.1"/>
    <property type="molecule type" value="Genomic_DNA"/>
</dbReference>
<evidence type="ECO:0000313" key="2">
    <source>
        <dbReference type="EMBL" id="KNH03400.1"/>
    </source>
</evidence>
<dbReference type="PATRIC" id="fig|1306953.7.peg.1774"/>
<evidence type="ECO:0000256" key="1">
    <source>
        <dbReference type="SAM" id="MobiDB-lite"/>
    </source>
</evidence>
<gene>
    <name evidence="2" type="ORF">J121_1728</name>
</gene>
<organism evidence="2 3">
    <name type="scientific">Qipengyuania citrea LAMA 915</name>
    <dbReference type="NCBI Taxonomy" id="1306953"/>
    <lineage>
        <taxon>Bacteria</taxon>
        <taxon>Pseudomonadati</taxon>
        <taxon>Pseudomonadota</taxon>
        <taxon>Alphaproteobacteria</taxon>
        <taxon>Sphingomonadales</taxon>
        <taxon>Erythrobacteraceae</taxon>
        <taxon>Qipengyuania</taxon>
    </lineage>
</organism>
<evidence type="ECO:0000313" key="3">
    <source>
        <dbReference type="Proteomes" id="UP000037446"/>
    </source>
</evidence>